<sequence length="115" mass="12357">MTSDQLSVAAEKVLRDDGASAGENLATVGRMLRTSGRTLPQDKVTSLIQKAQAQLSLNGADGTAARLRNAVRNMAAAMPDPSQWTSASVDRMGSMVLLLDRDQLLNVTKENQQKM</sequence>
<organism evidence="1">
    <name type="scientific">Darwinula stevensoni</name>
    <dbReference type="NCBI Taxonomy" id="69355"/>
    <lineage>
        <taxon>Eukaryota</taxon>
        <taxon>Metazoa</taxon>
        <taxon>Ecdysozoa</taxon>
        <taxon>Arthropoda</taxon>
        <taxon>Crustacea</taxon>
        <taxon>Oligostraca</taxon>
        <taxon>Ostracoda</taxon>
        <taxon>Podocopa</taxon>
        <taxon>Podocopida</taxon>
        <taxon>Darwinulocopina</taxon>
        <taxon>Darwinuloidea</taxon>
        <taxon>Darwinulidae</taxon>
        <taxon>Darwinula</taxon>
    </lineage>
</organism>
<accession>A0A7R9AIN8</accession>
<gene>
    <name evidence="1" type="ORF">DSTB1V02_LOCUS14707</name>
</gene>
<name>A0A7R9AIN8_9CRUS</name>
<evidence type="ECO:0000313" key="1">
    <source>
        <dbReference type="EMBL" id="CAD7254961.1"/>
    </source>
</evidence>
<dbReference type="AlphaFoldDB" id="A0A7R9AIN8"/>
<dbReference type="Proteomes" id="UP000677054">
    <property type="component" value="Unassembled WGS sequence"/>
</dbReference>
<proteinExistence type="predicted"/>
<keyword evidence="2" id="KW-1185">Reference proteome</keyword>
<protein>
    <submittedName>
        <fullName evidence="1">Uncharacterized protein</fullName>
    </submittedName>
</protein>
<dbReference type="EMBL" id="LR914422">
    <property type="protein sequence ID" value="CAD7254961.1"/>
    <property type="molecule type" value="Genomic_DNA"/>
</dbReference>
<dbReference type="EMBL" id="CAJPEV010014904">
    <property type="protein sequence ID" value="CAG0907055.1"/>
    <property type="molecule type" value="Genomic_DNA"/>
</dbReference>
<feature type="non-terminal residue" evidence="1">
    <location>
        <position position="1"/>
    </location>
</feature>
<reference evidence="1" key="1">
    <citation type="submission" date="2020-11" db="EMBL/GenBank/DDBJ databases">
        <authorList>
            <person name="Tran Van P."/>
        </authorList>
    </citation>
    <scope>NUCLEOTIDE SEQUENCE</scope>
</reference>
<evidence type="ECO:0000313" key="2">
    <source>
        <dbReference type="Proteomes" id="UP000677054"/>
    </source>
</evidence>